<sequence length="209" mass="23820">MNLTESLELINSFFNETIEFGKEEDSSTSSSLEQEKGITLPPELKNYIDKFAPASNFYFTCIGNSLGVYAKQRLSWLMDGYNYNSASKEPIKGWRESWFIFSDEGADPIIVKLNEQEKHSKVYKAMHGAGKWEFRPIADSIGQFLVCAAATHHALCGFNLEDSIIDDRNGFNLAEEPASWLFPFIHKHASKYYEEWVSVFENSNIFPGD</sequence>
<dbReference type="InterPro" id="IPR037883">
    <property type="entry name" value="Knr4/Smi1-like_sf"/>
</dbReference>
<protein>
    <submittedName>
        <fullName evidence="2">SMI1/KNR4 family protein</fullName>
    </submittedName>
</protein>
<gene>
    <name evidence="2" type="ORF">MO867_18580</name>
</gene>
<dbReference type="Proteomes" id="UP001139028">
    <property type="component" value="Unassembled WGS sequence"/>
</dbReference>
<comment type="caution">
    <text evidence="2">The sequence shown here is derived from an EMBL/GenBank/DDBJ whole genome shotgun (WGS) entry which is preliminary data.</text>
</comment>
<name>A0A9X2J675_9GAMM</name>
<evidence type="ECO:0000313" key="2">
    <source>
        <dbReference type="EMBL" id="MCO1336342.1"/>
    </source>
</evidence>
<organism evidence="2 3">
    <name type="scientific">Microbulbifer okhotskensis</name>
    <dbReference type="NCBI Taxonomy" id="2926617"/>
    <lineage>
        <taxon>Bacteria</taxon>
        <taxon>Pseudomonadati</taxon>
        <taxon>Pseudomonadota</taxon>
        <taxon>Gammaproteobacteria</taxon>
        <taxon>Cellvibrionales</taxon>
        <taxon>Microbulbiferaceae</taxon>
        <taxon>Microbulbifer</taxon>
    </lineage>
</organism>
<evidence type="ECO:0000259" key="1">
    <source>
        <dbReference type="Pfam" id="PF09346"/>
    </source>
</evidence>
<dbReference type="Gene3D" id="3.40.1580.10">
    <property type="entry name" value="SMI1/KNR4-like"/>
    <property type="match status" value="1"/>
</dbReference>
<feature type="domain" description="Knr4/Smi1-like" evidence="1">
    <location>
        <begin position="31"/>
        <end position="145"/>
    </location>
</feature>
<dbReference type="AlphaFoldDB" id="A0A9X2J675"/>
<dbReference type="EMBL" id="JALBWM010000124">
    <property type="protein sequence ID" value="MCO1336342.1"/>
    <property type="molecule type" value="Genomic_DNA"/>
</dbReference>
<keyword evidence="3" id="KW-1185">Reference proteome</keyword>
<accession>A0A9X2J675</accession>
<dbReference type="RefSeq" id="WP_252471943.1">
    <property type="nucleotide sequence ID" value="NZ_JALBWM010000124.1"/>
</dbReference>
<dbReference type="Pfam" id="PF09346">
    <property type="entry name" value="SMI1_KNR4"/>
    <property type="match status" value="1"/>
</dbReference>
<proteinExistence type="predicted"/>
<evidence type="ECO:0000313" key="3">
    <source>
        <dbReference type="Proteomes" id="UP001139028"/>
    </source>
</evidence>
<dbReference type="InterPro" id="IPR018958">
    <property type="entry name" value="Knr4/Smi1-like_dom"/>
</dbReference>
<dbReference type="SUPFAM" id="SSF160631">
    <property type="entry name" value="SMI1/KNR4-like"/>
    <property type="match status" value="1"/>
</dbReference>
<reference evidence="2" key="1">
    <citation type="journal article" date="2022" name="Arch. Microbiol.">
        <title>Microbulbifer okhotskensis sp. nov., isolated from a deep bottom sediment of the Okhotsk Sea.</title>
        <authorList>
            <person name="Romanenko L."/>
            <person name="Kurilenko V."/>
            <person name="Otstavnykh N."/>
            <person name="Velansky P."/>
            <person name="Isaeva M."/>
            <person name="Mikhailov V."/>
        </authorList>
    </citation>
    <scope>NUCLEOTIDE SEQUENCE</scope>
    <source>
        <strain evidence="2">OS29</strain>
    </source>
</reference>